<evidence type="ECO:0000313" key="2">
    <source>
        <dbReference type="Proteomes" id="UP000325211"/>
    </source>
</evidence>
<dbReference type="GO" id="GO:0019684">
    <property type="term" value="P:photosynthesis, light reaction"/>
    <property type="evidence" value="ECO:0007669"/>
    <property type="project" value="InterPro"/>
</dbReference>
<dbReference type="Gene3D" id="3.90.50.10">
    <property type="entry name" value="Photosynthetic Reaction Center, subunit H, domain 2"/>
    <property type="match status" value="1"/>
</dbReference>
<dbReference type="EMBL" id="CP029190">
    <property type="protein sequence ID" value="QES49259.1"/>
    <property type="molecule type" value="Genomic_DNA"/>
</dbReference>
<dbReference type="AlphaFoldDB" id="A0A5P2D7Z4"/>
<dbReference type="GO" id="GO:0030077">
    <property type="term" value="C:plasma membrane light-harvesting complex"/>
    <property type="evidence" value="ECO:0007669"/>
    <property type="project" value="InterPro"/>
</dbReference>
<protein>
    <submittedName>
        <fullName evidence="1">PRC domain containing protein</fullName>
    </submittedName>
</protein>
<proteinExistence type="predicted"/>
<dbReference type="Proteomes" id="UP000325211">
    <property type="component" value="Chromosome"/>
</dbReference>
<dbReference type="OrthoDB" id="510842at2"/>
<dbReference type="InterPro" id="IPR014747">
    <property type="entry name" value="Bac_photo_RC_H_C"/>
</dbReference>
<organism evidence="1 2">
    <name type="scientific">Streptomyces venezuelae</name>
    <dbReference type="NCBI Taxonomy" id="54571"/>
    <lineage>
        <taxon>Bacteria</taxon>
        <taxon>Bacillati</taxon>
        <taxon>Actinomycetota</taxon>
        <taxon>Actinomycetes</taxon>
        <taxon>Kitasatosporales</taxon>
        <taxon>Streptomycetaceae</taxon>
        <taxon>Streptomyces</taxon>
    </lineage>
</organism>
<dbReference type="SUPFAM" id="SSF50346">
    <property type="entry name" value="PRC-barrel domain"/>
    <property type="match status" value="1"/>
</dbReference>
<name>A0A5P2D7Z4_STRVZ</name>
<dbReference type="InterPro" id="IPR011033">
    <property type="entry name" value="PRC_barrel-like_sf"/>
</dbReference>
<gene>
    <name evidence="1" type="ORF">DEJ50_17050</name>
</gene>
<reference evidence="1 2" key="1">
    <citation type="submission" date="2018-05" db="EMBL/GenBank/DDBJ databases">
        <title>Streptomyces venezuelae.</title>
        <authorList>
            <person name="Kim W."/>
            <person name="Lee N."/>
            <person name="Cho B.-K."/>
        </authorList>
    </citation>
    <scope>NUCLEOTIDE SEQUENCE [LARGE SCALE GENOMIC DNA]</scope>
    <source>
        <strain evidence="1 2">ATCC 21782</strain>
    </source>
</reference>
<evidence type="ECO:0000313" key="1">
    <source>
        <dbReference type="EMBL" id="QES49259.1"/>
    </source>
</evidence>
<sequence length="115" mass="12664">MGTDVWAYAKSSGHVAGADLTGFRVDASDGHVGRIDKHSADVGRSYIVVDTGPWLLRRHVLVPAGQVRLVDLETETVHLSATKKQIKESPDFERGQQDDAAFIRLTEQHYINGHS</sequence>
<dbReference type="RefSeq" id="WP_150208843.1">
    <property type="nucleotide sequence ID" value="NZ_CP029190.1"/>
</dbReference>
<accession>A0A5P2D7Z4</accession>